<accession>A0A7H8RAQ9</accession>
<protein>
    <submittedName>
        <fullName evidence="1">Uncharacterized protein</fullName>
    </submittedName>
</protein>
<name>A0A7H8RAQ9_TALRU</name>
<organism evidence="1 2">
    <name type="scientific">Talaromyces rugulosus</name>
    <name type="common">Penicillium rugulosum</name>
    <dbReference type="NCBI Taxonomy" id="121627"/>
    <lineage>
        <taxon>Eukaryota</taxon>
        <taxon>Fungi</taxon>
        <taxon>Dikarya</taxon>
        <taxon>Ascomycota</taxon>
        <taxon>Pezizomycotina</taxon>
        <taxon>Eurotiomycetes</taxon>
        <taxon>Eurotiomycetidae</taxon>
        <taxon>Eurotiales</taxon>
        <taxon>Trichocomaceae</taxon>
        <taxon>Talaromyces</taxon>
        <taxon>Talaromyces sect. Islandici</taxon>
    </lineage>
</organism>
<keyword evidence="2" id="KW-1185">Reference proteome</keyword>
<dbReference type="GeneID" id="55996323"/>
<dbReference type="AlphaFoldDB" id="A0A7H8RAQ9"/>
<dbReference type="Proteomes" id="UP000509510">
    <property type="component" value="Chromosome V"/>
</dbReference>
<dbReference type="RefSeq" id="XP_035347857.1">
    <property type="nucleotide sequence ID" value="XM_035491964.1"/>
</dbReference>
<reference evidence="2" key="1">
    <citation type="submission" date="2020-06" db="EMBL/GenBank/DDBJ databases">
        <title>A chromosome-scale genome assembly of Talaromyces rugulosus W13939.</title>
        <authorList>
            <person name="Wang B."/>
            <person name="Guo L."/>
            <person name="Ye K."/>
            <person name="Wang L."/>
        </authorList>
    </citation>
    <scope>NUCLEOTIDE SEQUENCE [LARGE SCALE GENOMIC DNA]</scope>
    <source>
        <strain evidence="2">W13939</strain>
    </source>
</reference>
<dbReference type="OrthoDB" id="3660917at2759"/>
<evidence type="ECO:0000313" key="2">
    <source>
        <dbReference type="Proteomes" id="UP000509510"/>
    </source>
</evidence>
<proteinExistence type="predicted"/>
<sequence length="79" mass="9005">MDGVWRNFDGAKNVVSYQALSREEITEVLNVFPKSMRQNLAKKLEGVDGRDVMDIEQLLHPGKDLMPKFDEENGGQIKQ</sequence>
<dbReference type="EMBL" id="CP055902">
    <property type="protein sequence ID" value="QKX61683.1"/>
    <property type="molecule type" value="Genomic_DNA"/>
</dbReference>
<evidence type="ECO:0000313" key="1">
    <source>
        <dbReference type="EMBL" id="QKX61683.1"/>
    </source>
</evidence>
<dbReference type="KEGG" id="trg:TRUGW13939_08838"/>
<gene>
    <name evidence="1" type="ORF">TRUGW13939_08838</name>
</gene>